<reference evidence="2" key="1">
    <citation type="submission" date="2021-01" db="EMBL/GenBank/DDBJ databases">
        <authorList>
            <person name="Corre E."/>
            <person name="Pelletier E."/>
            <person name="Niang G."/>
            <person name="Scheremetjew M."/>
            <person name="Finn R."/>
            <person name="Kale V."/>
            <person name="Holt S."/>
            <person name="Cochrane G."/>
            <person name="Meng A."/>
            <person name="Brown T."/>
            <person name="Cohen L."/>
        </authorList>
    </citation>
    <scope>NUCLEOTIDE SEQUENCE</scope>
    <source>
        <strain evidence="2">CCMP1243</strain>
    </source>
</reference>
<feature type="chain" id="PRO_5030690240" description="Chorismate mutase" evidence="1">
    <location>
        <begin position="26"/>
        <end position="257"/>
    </location>
</feature>
<dbReference type="EMBL" id="HBHJ01007650">
    <property type="protein sequence ID" value="CAD9672141.1"/>
    <property type="molecule type" value="Transcribed_RNA"/>
</dbReference>
<name>A0A7S2W8H0_9STRA</name>
<organism evidence="2">
    <name type="scientific">Rhizochromulina marina</name>
    <dbReference type="NCBI Taxonomy" id="1034831"/>
    <lineage>
        <taxon>Eukaryota</taxon>
        <taxon>Sar</taxon>
        <taxon>Stramenopiles</taxon>
        <taxon>Ochrophyta</taxon>
        <taxon>Dictyochophyceae</taxon>
        <taxon>Rhizochromulinales</taxon>
        <taxon>Rhizochromulina</taxon>
    </lineage>
</organism>
<evidence type="ECO:0008006" key="3">
    <source>
        <dbReference type="Google" id="ProtNLM"/>
    </source>
</evidence>
<accession>A0A7S2W8H0</accession>
<sequence>MPRRAPAQRWVLALLGLLVVCLVDCGVEGLAAYGRGSMARRSALLGLVSSPGLVASGLPAGALDVAAEAPSVLLLPLVEAREVLVLMKGLLEQPDAWAVLEKALNAPPFTDASLPRVDVNGRGNTPREIPPIGNLFRKATQQYEAQLAYRASGLSRPDETLVRADLDLRDLYRNAFLGDLQDFESEVAFLLRSQKVDAPLPPPASAARDPSITADLRAAYYKTMESLDAYLTTVPSSDLGSCEDTAKQKAVKTLPVT</sequence>
<gene>
    <name evidence="2" type="ORF">RMAR1173_LOCUS4913</name>
</gene>
<protein>
    <recommendedName>
        <fullName evidence="3">Chorismate mutase</fullName>
    </recommendedName>
</protein>
<evidence type="ECO:0000256" key="1">
    <source>
        <dbReference type="SAM" id="SignalP"/>
    </source>
</evidence>
<proteinExistence type="predicted"/>
<feature type="signal peptide" evidence="1">
    <location>
        <begin position="1"/>
        <end position="25"/>
    </location>
</feature>
<keyword evidence="1" id="KW-0732">Signal</keyword>
<evidence type="ECO:0000313" key="2">
    <source>
        <dbReference type="EMBL" id="CAD9672141.1"/>
    </source>
</evidence>
<dbReference type="AlphaFoldDB" id="A0A7S2W8H0"/>